<dbReference type="EMBL" id="CP017637">
    <property type="protein sequence ID" value="APG08859.1"/>
    <property type="molecule type" value="Genomic_DNA"/>
</dbReference>
<evidence type="ECO:0000313" key="2">
    <source>
        <dbReference type="EMBL" id="APG08859.1"/>
    </source>
</evidence>
<reference evidence="2 3" key="1">
    <citation type="submission" date="2016-11" db="EMBL/GenBank/DDBJ databases">
        <title>Complete Genome Sequence of Bradyrhizobium sp. strain J5, an isolated from soybean nodule in Hokkaido.</title>
        <authorList>
            <person name="Kanehara K."/>
        </authorList>
    </citation>
    <scope>NUCLEOTIDE SEQUENCE [LARGE SCALE GENOMIC DNA]</scope>
    <source>
        <strain evidence="2 3">J5</strain>
    </source>
</reference>
<feature type="chain" id="PRO_5012611438" evidence="1">
    <location>
        <begin position="21"/>
        <end position="177"/>
    </location>
</feature>
<evidence type="ECO:0000313" key="3">
    <source>
        <dbReference type="Proteomes" id="UP000181962"/>
    </source>
</evidence>
<accession>A0A1L3F6B1</accession>
<sequence length="177" mass="20386">MQRLLIATVSVLGFCTLAHAEQPASIIQSCDAALVKATYNKVEFDYADWRMAEKVDQASYDQSKTDIGANATIYGVPVGATYGDFQQNIQTLKRDKQESYTSEKFRNIAWTGRAARQFQRCRDRLELYEELIVNGAWWDYVDPVAGALFWPLLRDDRKEMTSAMRGWSRSADFWNRF</sequence>
<dbReference type="Pfam" id="PF08713">
    <property type="entry name" value="DNA_alkylation"/>
    <property type="match status" value="1"/>
</dbReference>
<feature type="signal peptide" evidence="1">
    <location>
        <begin position="1"/>
        <end position="20"/>
    </location>
</feature>
<proteinExistence type="predicted"/>
<evidence type="ECO:0000256" key="1">
    <source>
        <dbReference type="SAM" id="SignalP"/>
    </source>
</evidence>
<dbReference type="Proteomes" id="UP000181962">
    <property type="component" value="Chromosome"/>
</dbReference>
<dbReference type="InterPro" id="IPR014825">
    <property type="entry name" value="DNA_alkylation"/>
</dbReference>
<name>A0A1L3F6B1_BRAJP</name>
<gene>
    <name evidence="2" type="ORF">BKD09_11000</name>
</gene>
<protein>
    <submittedName>
        <fullName evidence="2">Uncharacterized protein</fullName>
    </submittedName>
</protein>
<dbReference type="AlphaFoldDB" id="A0A1L3F6B1"/>
<dbReference type="Gene3D" id="1.25.10.90">
    <property type="match status" value="1"/>
</dbReference>
<organism evidence="2 3">
    <name type="scientific">Bradyrhizobium japonicum</name>
    <dbReference type="NCBI Taxonomy" id="375"/>
    <lineage>
        <taxon>Bacteria</taxon>
        <taxon>Pseudomonadati</taxon>
        <taxon>Pseudomonadota</taxon>
        <taxon>Alphaproteobacteria</taxon>
        <taxon>Hyphomicrobiales</taxon>
        <taxon>Nitrobacteraceae</taxon>
        <taxon>Bradyrhizobium</taxon>
    </lineage>
</organism>
<dbReference type="RefSeq" id="WP_071909848.1">
    <property type="nucleotide sequence ID" value="NZ_CP017637.1"/>
</dbReference>
<keyword evidence="1" id="KW-0732">Signal</keyword>